<dbReference type="GO" id="GO:0015293">
    <property type="term" value="F:symporter activity"/>
    <property type="evidence" value="ECO:0007669"/>
    <property type="project" value="UniProtKB-KW"/>
</dbReference>
<dbReference type="PROSITE" id="PS00217">
    <property type="entry name" value="SUGAR_TRANSPORT_2"/>
    <property type="match status" value="1"/>
</dbReference>
<feature type="transmembrane region" description="Helical" evidence="8">
    <location>
        <begin position="161"/>
        <end position="181"/>
    </location>
</feature>
<comment type="subcellular location">
    <subcellularLocation>
        <location evidence="1">Membrane</location>
        <topology evidence="1">Multi-pass membrane protein</topology>
    </subcellularLocation>
</comment>
<dbReference type="InterPro" id="IPR005829">
    <property type="entry name" value="Sugar_transporter_CS"/>
</dbReference>
<dbReference type="FunFam" id="1.20.1250.20:FF:000512">
    <property type="entry name" value="Putative inorganic phosphate cotransporter-like Protein"/>
    <property type="match status" value="1"/>
</dbReference>
<feature type="transmembrane region" description="Helical" evidence="8">
    <location>
        <begin position="187"/>
        <end position="210"/>
    </location>
</feature>
<dbReference type="GO" id="GO:0006820">
    <property type="term" value="P:monoatomic anion transport"/>
    <property type="evidence" value="ECO:0007669"/>
    <property type="project" value="TreeGrafter"/>
</dbReference>
<evidence type="ECO:0000256" key="8">
    <source>
        <dbReference type="SAM" id="Phobius"/>
    </source>
</evidence>
<keyword evidence="4" id="KW-0769">Symport</keyword>
<dbReference type="Proteomes" id="UP001431783">
    <property type="component" value="Unassembled WGS sequence"/>
</dbReference>
<dbReference type="GO" id="GO:0016020">
    <property type="term" value="C:membrane"/>
    <property type="evidence" value="ECO:0007669"/>
    <property type="project" value="UniProtKB-SubCell"/>
</dbReference>
<feature type="transmembrane region" description="Helical" evidence="8">
    <location>
        <begin position="383"/>
        <end position="406"/>
    </location>
</feature>
<dbReference type="Gene3D" id="1.20.1250.20">
    <property type="entry name" value="MFS general substrate transporter like domains"/>
    <property type="match status" value="2"/>
</dbReference>
<dbReference type="SUPFAM" id="SSF103473">
    <property type="entry name" value="MFS general substrate transporter"/>
    <property type="match status" value="1"/>
</dbReference>
<evidence type="ECO:0000259" key="9">
    <source>
        <dbReference type="PROSITE" id="PS50850"/>
    </source>
</evidence>
<dbReference type="InterPro" id="IPR050382">
    <property type="entry name" value="MFS_Na/Anion_cotransporter"/>
</dbReference>
<evidence type="ECO:0000256" key="7">
    <source>
        <dbReference type="SAM" id="MobiDB-lite"/>
    </source>
</evidence>
<sequence length="472" mass="52103">MGFLAVVNAYAMRVSLNIAITEMVYRKNESDHLDPDACRPDESIQSVSTTLVHSDNLYDWDSKTQGLILGAFYWGYIVTHIPGGILAEKYGGKYTLSIGILSTALLTILMPFVIYASDGNWIILVILRVIVGLGEGTTYPALNVLLAQWIPLHERAKMGSLVYAGGQIGTVFSNLVSGYLIHATNNWSSVFYVFGSLGILWFIVFSFICFSTPDDHPFVTDEEKEYLKKEISNVSTNDTPPVPWKAIVCSGPVWALVCAQIGHDWGFYTMVTDLPSYFKDVLKFNIAENGVWSSVPYIVMWAESMLSGYACDWLVSKNYMSVTLSRKFFTVLASIGPAIFIISASYSGCNRMLSVIMFTIGMGFMGSYYCGMKINGLDLSPNFAGTLMGIVNGIGAFTGIISPYVAGAVTENHTIGEWRIVFWITFAIFLVTSIIYSLFGSGEEQLWNKPGNQQSSEDYEANGEVGNELKKV</sequence>
<dbReference type="PROSITE" id="PS50850">
    <property type="entry name" value="MFS"/>
    <property type="match status" value="1"/>
</dbReference>
<dbReference type="AlphaFoldDB" id="A0AAW1UJH2"/>
<keyword evidence="3 8" id="KW-0812">Transmembrane</keyword>
<feature type="transmembrane region" description="Helical" evidence="8">
    <location>
        <begin position="67"/>
        <end position="87"/>
    </location>
</feature>
<organism evidence="10 11">
    <name type="scientific">Henosepilachna vigintioctopunctata</name>
    <dbReference type="NCBI Taxonomy" id="420089"/>
    <lineage>
        <taxon>Eukaryota</taxon>
        <taxon>Metazoa</taxon>
        <taxon>Ecdysozoa</taxon>
        <taxon>Arthropoda</taxon>
        <taxon>Hexapoda</taxon>
        <taxon>Insecta</taxon>
        <taxon>Pterygota</taxon>
        <taxon>Neoptera</taxon>
        <taxon>Endopterygota</taxon>
        <taxon>Coleoptera</taxon>
        <taxon>Polyphaga</taxon>
        <taxon>Cucujiformia</taxon>
        <taxon>Coccinelloidea</taxon>
        <taxon>Coccinellidae</taxon>
        <taxon>Epilachninae</taxon>
        <taxon>Epilachnini</taxon>
        <taxon>Henosepilachna</taxon>
    </lineage>
</organism>
<feature type="transmembrane region" description="Helical" evidence="8">
    <location>
        <begin position="328"/>
        <end position="346"/>
    </location>
</feature>
<feature type="transmembrane region" description="Helical" evidence="8">
    <location>
        <begin position="94"/>
        <end position="115"/>
    </location>
</feature>
<feature type="region of interest" description="Disordered" evidence="7">
    <location>
        <begin position="449"/>
        <end position="472"/>
    </location>
</feature>
<evidence type="ECO:0000256" key="3">
    <source>
        <dbReference type="ARBA" id="ARBA00022692"/>
    </source>
</evidence>
<name>A0AAW1UJH2_9CUCU</name>
<feature type="transmembrane region" description="Helical" evidence="8">
    <location>
        <begin position="418"/>
        <end position="439"/>
    </location>
</feature>
<accession>A0AAW1UJH2</accession>
<evidence type="ECO:0000256" key="6">
    <source>
        <dbReference type="ARBA" id="ARBA00023136"/>
    </source>
</evidence>
<evidence type="ECO:0000256" key="2">
    <source>
        <dbReference type="ARBA" id="ARBA00022448"/>
    </source>
</evidence>
<evidence type="ECO:0000256" key="4">
    <source>
        <dbReference type="ARBA" id="ARBA00022847"/>
    </source>
</evidence>
<keyword evidence="2" id="KW-0813">Transport</keyword>
<feature type="transmembrane region" description="Helical" evidence="8">
    <location>
        <begin position="121"/>
        <end position="149"/>
    </location>
</feature>
<dbReference type="PANTHER" id="PTHR11662:SF415">
    <property type="entry name" value="AT30085P-RELATED"/>
    <property type="match status" value="1"/>
</dbReference>
<dbReference type="CDD" id="cd17318">
    <property type="entry name" value="MFS_SLC17"/>
    <property type="match status" value="1"/>
</dbReference>
<dbReference type="InterPro" id="IPR036259">
    <property type="entry name" value="MFS_trans_sf"/>
</dbReference>
<protein>
    <recommendedName>
        <fullName evidence="9">Major facilitator superfamily (MFS) profile domain-containing protein</fullName>
    </recommendedName>
</protein>
<comment type="caution">
    <text evidence="10">The sequence shown here is derived from an EMBL/GenBank/DDBJ whole genome shotgun (WGS) entry which is preliminary data.</text>
</comment>
<evidence type="ECO:0000313" key="11">
    <source>
        <dbReference type="Proteomes" id="UP001431783"/>
    </source>
</evidence>
<keyword evidence="11" id="KW-1185">Reference proteome</keyword>
<dbReference type="PANTHER" id="PTHR11662">
    <property type="entry name" value="SOLUTE CARRIER FAMILY 17"/>
    <property type="match status" value="1"/>
</dbReference>
<gene>
    <name evidence="10" type="ORF">WA026_015353</name>
</gene>
<dbReference type="InterPro" id="IPR011701">
    <property type="entry name" value="MFS"/>
</dbReference>
<keyword evidence="5 8" id="KW-1133">Transmembrane helix</keyword>
<dbReference type="FunFam" id="1.20.1250.20:FF:000003">
    <property type="entry name" value="Solute carrier family 17 member 3"/>
    <property type="match status" value="1"/>
</dbReference>
<evidence type="ECO:0000313" key="10">
    <source>
        <dbReference type="EMBL" id="KAK9881235.1"/>
    </source>
</evidence>
<evidence type="ECO:0000256" key="5">
    <source>
        <dbReference type="ARBA" id="ARBA00022989"/>
    </source>
</evidence>
<feature type="transmembrane region" description="Helical" evidence="8">
    <location>
        <begin position="352"/>
        <end position="371"/>
    </location>
</feature>
<keyword evidence="6 8" id="KW-0472">Membrane</keyword>
<dbReference type="Pfam" id="PF07690">
    <property type="entry name" value="MFS_1"/>
    <property type="match status" value="1"/>
</dbReference>
<dbReference type="EMBL" id="JARQZJ010000068">
    <property type="protein sequence ID" value="KAK9881235.1"/>
    <property type="molecule type" value="Genomic_DNA"/>
</dbReference>
<evidence type="ECO:0000256" key="1">
    <source>
        <dbReference type="ARBA" id="ARBA00004141"/>
    </source>
</evidence>
<dbReference type="InterPro" id="IPR020846">
    <property type="entry name" value="MFS_dom"/>
</dbReference>
<feature type="domain" description="Major facilitator superfamily (MFS) profile" evidence="9">
    <location>
        <begin position="1"/>
        <end position="445"/>
    </location>
</feature>
<reference evidence="10 11" key="1">
    <citation type="submission" date="2023-03" db="EMBL/GenBank/DDBJ databases">
        <title>Genome insight into feeding habits of ladybird beetles.</title>
        <authorList>
            <person name="Li H.-S."/>
            <person name="Huang Y.-H."/>
            <person name="Pang H."/>
        </authorList>
    </citation>
    <scope>NUCLEOTIDE SEQUENCE [LARGE SCALE GENOMIC DNA]</scope>
    <source>
        <strain evidence="10">SYSU_2023b</strain>
        <tissue evidence="10">Whole body</tissue>
    </source>
</reference>
<proteinExistence type="predicted"/>